<dbReference type="AlphaFoldDB" id="A0AAN5DD42"/>
<keyword evidence="1" id="KW-0812">Transmembrane</keyword>
<keyword evidence="1" id="KW-1133">Transmembrane helix</keyword>
<protein>
    <submittedName>
        <fullName evidence="2">Uncharacterized protein</fullName>
    </submittedName>
</protein>
<evidence type="ECO:0000256" key="1">
    <source>
        <dbReference type="SAM" id="Phobius"/>
    </source>
</evidence>
<feature type="transmembrane region" description="Helical" evidence="1">
    <location>
        <begin position="57"/>
        <end position="82"/>
    </location>
</feature>
<keyword evidence="3" id="KW-1185">Reference proteome</keyword>
<accession>A0AAN5DD42</accession>
<dbReference type="Proteomes" id="UP001328107">
    <property type="component" value="Unassembled WGS sequence"/>
</dbReference>
<name>A0AAN5DD42_9BILA</name>
<comment type="caution">
    <text evidence="2">The sequence shown here is derived from an EMBL/GenBank/DDBJ whole genome shotgun (WGS) entry which is preliminary data.</text>
</comment>
<evidence type="ECO:0000313" key="2">
    <source>
        <dbReference type="EMBL" id="GMR61308.1"/>
    </source>
</evidence>
<dbReference type="EMBL" id="BTRK01000006">
    <property type="protein sequence ID" value="GMR61308.1"/>
    <property type="molecule type" value="Genomic_DNA"/>
</dbReference>
<feature type="transmembrane region" description="Helical" evidence="1">
    <location>
        <begin position="25"/>
        <end position="45"/>
    </location>
</feature>
<organism evidence="2 3">
    <name type="scientific">Pristionchus mayeri</name>
    <dbReference type="NCBI Taxonomy" id="1317129"/>
    <lineage>
        <taxon>Eukaryota</taxon>
        <taxon>Metazoa</taxon>
        <taxon>Ecdysozoa</taxon>
        <taxon>Nematoda</taxon>
        <taxon>Chromadorea</taxon>
        <taxon>Rhabditida</taxon>
        <taxon>Rhabditina</taxon>
        <taxon>Diplogasteromorpha</taxon>
        <taxon>Diplogasteroidea</taxon>
        <taxon>Neodiplogasteridae</taxon>
        <taxon>Pristionchus</taxon>
    </lineage>
</organism>
<keyword evidence="1" id="KW-0472">Membrane</keyword>
<proteinExistence type="predicted"/>
<gene>
    <name evidence="2" type="ORF">PMAYCL1PPCAC_31503</name>
</gene>
<sequence length="88" mass="10052">CILLAVWFWFPVTKFTIIASLFYSIYQSVMALLSCISCLLVFAGIHTNKPGLLLSAVIQQVIITISFFVTFTIFLTWIFALYDVWGMM</sequence>
<feature type="non-terminal residue" evidence="2">
    <location>
        <position position="1"/>
    </location>
</feature>
<reference evidence="3" key="1">
    <citation type="submission" date="2022-10" db="EMBL/GenBank/DDBJ databases">
        <title>Genome assembly of Pristionchus species.</title>
        <authorList>
            <person name="Yoshida K."/>
            <person name="Sommer R.J."/>
        </authorList>
    </citation>
    <scope>NUCLEOTIDE SEQUENCE [LARGE SCALE GENOMIC DNA]</scope>
    <source>
        <strain evidence="3">RS5460</strain>
    </source>
</reference>
<evidence type="ECO:0000313" key="3">
    <source>
        <dbReference type="Proteomes" id="UP001328107"/>
    </source>
</evidence>
<feature type="non-terminal residue" evidence="2">
    <location>
        <position position="88"/>
    </location>
</feature>